<keyword evidence="3" id="KW-0309">Germination</keyword>
<comment type="subcellular location">
    <subcellularLocation>
        <location evidence="1">Membrane</location>
        <topology evidence="1">Lipid-anchor</topology>
    </subcellularLocation>
</comment>
<evidence type="ECO:0000259" key="9">
    <source>
        <dbReference type="Pfam" id="PF25198"/>
    </source>
</evidence>
<evidence type="ECO:0000256" key="7">
    <source>
        <dbReference type="ARBA" id="ARBA00023288"/>
    </source>
</evidence>
<dbReference type="OrthoDB" id="9816067at2"/>
<dbReference type="Gene3D" id="3.30.300.210">
    <property type="entry name" value="Nutrient germinant receptor protein C, domain 3"/>
    <property type="match status" value="1"/>
</dbReference>
<sequence length="357" mass="40414">MKQSIKRGLVLTISIALLGVLCGCWDNRDIDHRSLPVVMGLSLHDGLYEVVLQIPEPITNGTDIRIMKQTGETINQAVDKISERMESSVDLLHLKMILIEKGYAQQGLTDSISSFIRARDISPKALIVISDENLDSFFDYVKNSMTPKKITLYDCFEKNAGWNPQIALTHIWQVYRSIHSYTRDVAIPIIKSGKSGTIDYLGSVIIKNGKMVEQITPEETLLFNSFNGQSAQGKIEVLDKASVLILRSSMSQHSKLINEIPYLDVQITVRVSIVETKGTVTSQIIKQEVEETLSKRFNGMFHKSQAEEADILGVGQYFRNKIPRTQLRNWRSEYFPKLRLNLKVKTIIQNEGNTKLE</sequence>
<protein>
    <submittedName>
        <fullName evidence="10">Ger(X)C family spore germination protein</fullName>
    </submittedName>
</protein>
<dbReference type="PROSITE" id="PS51257">
    <property type="entry name" value="PROKAR_LIPOPROTEIN"/>
    <property type="match status" value="1"/>
</dbReference>
<dbReference type="InterPro" id="IPR046953">
    <property type="entry name" value="Spore_GerAC-like_C"/>
</dbReference>
<dbReference type="GO" id="GO:0009847">
    <property type="term" value="P:spore germination"/>
    <property type="evidence" value="ECO:0007669"/>
    <property type="project" value="InterPro"/>
</dbReference>
<dbReference type="Proteomes" id="UP000426246">
    <property type="component" value="Chromosome"/>
</dbReference>
<keyword evidence="4" id="KW-0732">Signal</keyword>
<accession>A0A6B8RKI1</accession>
<dbReference type="PANTHER" id="PTHR35789:SF1">
    <property type="entry name" value="SPORE GERMINATION PROTEIN B3"/>
    <property type="match status" value="1"/>
</dbReference>
<dbReference type="InterPro" id="IPR008844">
    <property type="entry name" value="Spore_GerAC-like"/>
</dbReference>
<keyword evidence="11" id="KW-1185">Reference proteome</keyword>
<name>A0A6B8RKI1_9BACL</name>
<evidence type="ECO:0000256" key="2">
    <source>
        <dbReference type="ARBA" id="ARBA00007886"/>
    </source>
</evidence>
<evidence type="ECO:0000256" key="3">
    <source>
        <dbReference type="ARBA" id="ARBA00022544"/>
    </source>
</evidence>
<dbReference type="InterPro" id="IPR038501">
    <property type="entry name" value="Spore_GerAC_C_sf"/>
</dbReference>
<reference evidence="11" key="1">
    <citation type="submission" date="2018-11" db="EMBL/GenBank/DDBJ databases">
        <title>Complete genome sequence of Paenibacillus sp. ML311-T8.</title>
        <authorList>
            <person name="Nam Y.-D."/>
            <person name="Kang J."/>
            <person name="Chung W.-H."/>
            <person name="Park Y.S."/>
        </authorList>
    </citation>
    <scope>NUCLEOTIDE SEQUENCE [LARGE SCALE GENOMIC DNA]</scope>
    <source>
        <strain evidence="11">ML311-T8</strain>
    </source>
</reference>
<evidence type="ECO:0000256" key="5">
    <source>
        <dbReference type="ARBA" id="ARBA00023136"/>
    </source>
</evidence>
<evidence type="ECO:0000313" key="11">
    <source>
        <dbReference type="Proteomes" id="UP000426246"/>
    </source>
</evidence>
<gene>
    <name evidence="10" type="ORF">EHS13_15085</name>
</gene>
<evidence type="ECO:0000259" key="8">
    <source>
        <dbReference type="Pfam" id="PF05504"/>
    </source>
</evidence>
<dbReference type="NCBIfam" id="TIGR02887">
    <property type="entry name" value="spore_ger_x_C"/>
    <property type="match status" value="1"/>
</dbReference>
<dbReference type="Pfam" id="PF25198">
    <property type="entry name" value="Spore_GerAC_N"/>
    <property type="match status" value="1"/>
</dbReference>
<keyword evidence="5" id="KW-0472">Membrane</keyword>
<dbReference type="InterPro" id="IPR057336">
    <property type="entry name" value="GerAC_N"/>
</dbReference>
<dbReference type="GO" id="GO:0016020">
    <property type="term" value="C:membrane"/>
    <property type="evidence" value="ECO:0007669"/>
    <property type="project" value="UniProtKB-SubCell"/>
</dbReference>
<evidence type="ECO:0000313" key="10">
    <source>
        <dbReference type="EMBL" id="QGQ96102.1"/>
    </source>
</evidence>
<dbReference type="PANTHER" id="PTHR35789">
    <property type="entry name" value="SPORE GERMINATION PROTEIN B3"/>
    <property type="match status" value="1"/>
</dbReference>
<dbReference type="AlphaFoldDB" id="A0A6B8RKI1"/>
<dbReference type="RefSeq" id="WP_155701140.1">
    <property type="nucleotide sequence ID" value="NZ_CP034235.1"/>
</dbReference>
<keyword evidence="6" id="KW-0564">Palmitate</keyword>
<evidence type="ECO:0000256" key="6">
    <source>
        <dbReference type="ARBA" id="ARBA00023139"/>
    </source>
</evidence>
<keyword evidence="7" id="KW-0449">Lipoprotein</keyword>
<feature type="domain" description="Spore germination protein N-terminal" evidence="9">
    <location>
        <begin position="26"/>
        <end position="191"/>
    </location>
</feature>
<evidence type="ECO:0000256" key="4">
    <source>
        <dbReference type="ARBA" id="ARBA00022729"/>
    </source>
</evidence>
<comment type="similarity">
    <text evidence="2">Belongs to the GerABKC lipoprotein family.</text>
</comment>
<dbReference type="EMBL" id="CP034235">
    <property type="protein sequence ID" value="QGQ96102.1"/>
    <property type="molecule type" value="Genomic_DNA"/>
</dbReference>
<feature type="domain" description="Spore germination GerAC-like C-terminal" evidence="8">
    <location>
        <begin position="202"/>
        <end position="352"/>
    </location>
</feature>
<proteinExistence type="inferred from homology"/>
<dbReference type="KEGG" id="ppsc:EHS13_15085"/>
<dbReference type="Pfam" id="PF05504">
    <property type="entry name" value="Spore_GerAC"/>
    <property type="match status" value="1"/>
</dbReference>
<evidence type="ECO:0000256" key="1">
    <source>
        <dbReference type="ARBA" id="ARBA00004635"/>
    </source>
</evidence>
<organism evidence="10 11">
    <name type="scientific">Paenibacillus psychroresistens</name>
    <dbReference type="NCBI Taxonomy" id="1778678"/>
    <lineage>
        <taxon>Bacteria</taxon>
        <taxon>Bacillati</taxon>
        <taxon>Bacillota</taxon>
        <taxon>Bacilli</taxon>
        <taxon>Bacillales</taxon>
        <taxon>Paenibacillaceae</taxon>
        <taxon>Paenibacillus</taxon>
    </lineage>
</organism>